<keyword evidence="5 6" id="KW-0804">Transcription</keyword>
<dbReference type="STRING" id="1121429.SAMN02745133_01758"/>
<comment type="subunit">
    <text evidence="6">Interacts with RsgI.</text>
</comment>
<comment type="activity regulation">
    <text evidence="6">Negatively regulated by the anti-sigma-I factor RsgI.</text>
</comment>
<dbReference type="GO" id="GO:0003677">
    <property type="term" value="F:DNA binding"/>
    <property type="evidence" value="ECO:0007669"/>
    <property type="project" value="UniProtKB-UniRule"/>
</dbReference>
<dbReference type="RefSeq" id="WP_073238788.1">
    <property type="nucleotide sequence ID" value="NZ_FQUY01000011.1"/>
</dbReference>
<comment type="function">
    <text evidence="6">Sigma factors are initiation factors that promote the attachment of RNA polymerase to specific initiation sites and are then released.</text>
</comment>
<evidence type="ECO:0000256" key="2">
    <source>
        <dbReference type="ARBA" id="ARBA00023015"/>
    </source>
</evidence>
<dbReference type="EMBL" id="FQUY01000011">
    <property type="protein sequence ID" value="SHF07454.1"/>
    <property type="molecule type" value="Genomic_DNA"/>
</dbReference>
<evidence type="ECO:0000256" key="6">
    <source>
        <dbReference type="HAMAP-Rule" id="MF_02064"/>
    </source>
</evidence>
<dbReference type="Pfam" id="PF04542">
    <property type="entry name" value="Sigma70_r2"/>
    <property type="match status" value="1"/>
</dbReference>
<feature type="short sequence motif" description="Polymerase core binding" evidence="6">
    <location>
        <begin position="51"/>
        <end position="64"/>
    </location>
</feature>
<sequence>MTLEQYTAQYLDQARKGDTLAREQLLTEAKPFIQSACIKVCGRSLEWGRDDELSVGLMAFNEAIDRFEEKRNIPFLGFARLVIKSRLADYFRREARHRHQPLEYQAADDVPVQLETTQAWEKYLFEAEARERQEEVIDFQKELSLYGISFSELVEASPKHRDSRESLMAVAKQVAEQPDLMDHLIRTRRLPVKELALSSGLHRKTIEKGRRYIIAMALLLHQRERFIYLYSYLKLTGWSKGEEGSSGD</sequence>
<dbReference type="GO" id="GO:0005737">
    <property type="term" value="C:cytoplasm"/>
    <property type="evidence" value="ECO:0007669"/>
    <property type="project" value="UniProtKB-SubCell"/>
</dbReference>
<name>A0A1M4YNS7_9FIRM</name>
<evidence type="ECO:0000256" key="4">
    <source>
        <dbReference type="ARBA" id="ARBA00023125"/>
    </source>
</evidence>
<dbReference type="HAMAP" id="MF_02064">
    <property type="entry name" value="Sigma70_SigI"/>
    <property type="match status" value="1"/>
</dbReference>
<evidence type="ECO:0000313" key="9">
    <source>
        <dbReference type="Proteomes" id="UP000184148"/>
    </source>
</evidence>
<dbReference type="PANTHER" id="PTHR30385">
    <property type="entry name" value="SIGMA FACTOR F FLAGELLAR"/>
    <property type="match status" value="1"/>
</dbReference>
<dbReference type="PIRSF" id="PIRSF038953">
    <property type="entry name" value="SigI"/>
    <property type="match status" value="1"/>
</dbReference>
<reference evidence="9" key="1">
    <citation type="submission" date="2016-11" db="EMBL/GenBank/DDBJ databases">
        <authorList>
            <person name="Varghese N."/>
            <person name="Submissions S."/>
        </authorList>
    </citation>
    <scope>NUCLEOTIDE SEQUENCE [LARGE SCALE GENOMIC DNA]</scope>
    <source>
        <strain evidence="9">DSM 12395</strain>
    </source>
</reference>
<dbReference type="AlphaFoldDB" id="A0A1M4YNS7"/>
<keyword evidence="6" id="KW-0346">Stress response</keyword>
<keyword evidence="3 6" id="KW-0731">Sigma factor</keyword>
<evidence type="ECO:0000256" key="1">
    <source>
        <dbReference type="ARBA" id="ARBA00022490"/>
    </source>
</evidence>
<organism evidence="8 9">
    <name type="scientific">Desulforamulus putei DSM 12395</name>
    <dbReference type="NCBI Taxonomy" id="1121429"/>
    <lineage>
        <taxon>Bacteria</taxon>
        <taxon>Bacillati</taxon>
        <taxon>Bacillota</taxon>
        <taxon>Clostridia</taxon>
        <taxon>Eubacteriales</taxon>
        <taxon>Peptococcaceae</taxon>
        <taxon>Desulforamulus</taxon>
    </lineage>
</organism>
<dbReference type="InterPro" id="IPR013325">
    <property type="entry name" value="RNA_pol_sigma_r2"/>
</dbReference>
<gene>
    <name evidence="6" type="primary">sigI</name>
    <name evidence="8" type="ORF">SAMN02745133_01758</name>
</gene>
<dbReference type="InterPro" id="IPR007627">
    <property type="entry name" value="RNA_pol_sigma70_r2"/>
</dbReference>
<dbReference type="SUPFAM" id="SSF88946">
    <property type="entry name" value="Sigma2 domain of RNA polymerase sigma factors"/>
    <property type="match status" value="1"/>
</dbReference>
<dbReference type="GO" id="GO:0006352">
    <property type="term" value="P:DNA-templated transcription initiation"/>
    <property type="evidence" value="ECO:0007669"/>
    <property type="project" value="UniProtKB-UniRule"/>
</dbReference>
<keyword evidence="4 6" id="KW-0238">DNA-binding</keyword>
<comment type="subcellular location">
    <subcellularLocation>
        <location evidence="6">Cytoplasm</location>
    </subcellularLocation>
</comment>
<evidence type="ECO:0000256" key="5">
    <source>
        <dbReference type="ARBA" id="ARBA00023163"/>
    </source>
</evidence>
<protein>
    <recommendedName>
        <fullName evidence="6">RNA polymerase sigma factor SigI</fullName>
    </recommendedName>
</protein>
<keyword evidence="1 6" id="KW-0963">Cytoplasm</keyword>
<dbReference type="PANTHER" id="PTHR30385:SF6">
    <property type="entry name" value="RNA POLYMERASE SIGMA FACTOR SIGI"/>
    <property type="match status" value="1"/>
</dbReference>
<evidence type="ECO:0000313" key="8">
    <source>
        <dbReference type="EMBL" id="SHF07454.1"/>
    </source>
</evidence>
<dbReference type="NCBIfam" id="NF006175">
    <property type="entry name" value="PRK08311.2-3"/>
    <property type="match status" value="1"/>
</dbReference>
<evidence type="ECO:0000259" key="7">
    <source>
        <dbReference type="Pfam" id="PF04542"/>
    </source>
</evidence>
<keyword evidence="2 6" id="KW-0805">Transcription regulation</keyword>
<accession>A0A1M4YNS7</accession>
<comment type="similarity">
    <text evidence="6">Belongs to the sigma-70 factor family. SigI subfamily.</text>
</comment>
<dbReference type="GO" id="GO:0016987">
    <property type="term" value="F:sigma factor activity"/>
    <property type="evidence" value="ECO:0007669"/>
    <property type="project" value="UniProtKB-UniRule"/>
</dbReference>
<dbReference type="NCBIfam" id="TIGR02895">
    <property type="entry name" value="spore_sigI"/>
    <property type="match status" value="1"/>
</dbReference>
<evidence type="ECO:0000256" key="3">
    <source>
        <dbReference type="ARBA" id="ARBA00023082"/>
    </source>
</evidence>
<keyword evidence="9" id="KW-1185">Reference proteome</keyword>
<dbReference type="Gene3D" id="1.10.1740.10">
    <property type="match status" value="1"/>
</dbReference>
<dbReference type="InterPro" id="IPR014244">
    <property type="entry name" value="RNA_pol_sigma-I"/>
</dbReference>
<feature type="DNA-binding region" description="H-T-H motif" evidence="6">
    <location>
        <begin position="192"/>
        <end position="211"/>
    </location>
</feature>
<proteinExistence type="inferred from homology"/>
<dbReference type="Proteomes" id="UP000184148">
    <property type="component" value="Unassembled WGS sequence"/>
</dbReference>
<feature type="domain" description="RNA polymerase sigma-70 region 2" evidence="7">
    <location>
        <begin position="29"/>
        <end position="96"/>
    </location>
</feature>